<feature type="transmembrane region" description="Helical" evidence="6">
    <location>
        <begin position="555"/>
        <end position="575"/>
    </location>
</feature>
<dbReference type="EMBL" id="FOBF01000017">
    <property type="protein sequence ID" value="SEM76892.1"/>
    <property type="molecule type" value="Genomic_DNA"/>
</dbReference>
<feature type="transmembrane region" description="Helical" evidence="6">
    <location>
        <begin position="710"/>
        <end position="733"/>
    </location>
</feature>
<organism evidence="8 9">
    <name type="scientific">Nonomuraea pusilla</name>
    <dbReference type="NCBI Taxonomy" id="46177"/>
    <lineage>
        <taxon>Bacteria</taxon>
        <taxon>Bacillati</taxon>
        <taxon>Actinomycetota</taxon>
        <taxon>Actinomycetes</taxon>
        <taxon>Streptosporangiales</taxon>
        <taxon>Streptosporangiaceae</taxon>
        <taxon>Nonomuraea</taxon>
    </lineage>
</organism>
<evidence type="ECO:0000256" key="5">
    <source>
        <dbReference type="SAM" id="MobiDB-lite"/>
    </source>
</evidence>
<keyword evidence="4 6" id="KW-0472">Membrane</keyword>
<feature type="transmembrane region" description="Helical" evidence="6">
    <location>
        <begin position="596"/>
        <end position="619"/>
    </location>
</feature>
<evidence type="ECO:0000256" key="3">
    <source>
        <dbReference type="ARBA" id="ARBA00022989"/>
    </source>
</evidence>
<name>A0A1H8B1P8_9ACTN</name>
<gene>
    <name evidence="8" type="ORF">SAMN05660976_05991</name>
</gene>
<protein>
    <submittedName>
        <fullName evidence="8">Putative membrane protein</fullName>
    </submittedName>
</protein>
<accession>A0A1H8B1P8</accession>
<dbReference type="InterPro" id="IPR013525">
    <property type="entry name" value="ABC2_TM"/>
</dbReference>
<dbReference type="InterPro" id="IPR017501">
    <property type="entry name" value="Phage_infect_YhgE_C"/>
</dbReference>
<dbReference type="AlphaFoldDB" id="A0A1H8B1P8"/>
<evidence type="ECO:0000256" key="2">
    <source>
        <dbReference type="ARBA" id="ARBA00022692"/>
    </source>
</evidence>
<dbReference type="InterPro" id="IPR017500">
    <property type="entry name" value="Phage_infect_YhgE_N"/>
</dbReference>
<dbReference type="OrthoDB" id="9811483at2"/>
<dbReference type="PANTHER" id="PTHR43077:SF5">
    <property type="entry name" value="PHAGE INFECTION PROTEIN"/>
    <property type="match status" value="1"/>
</dbReference>
<dbReference type="Gene3D" id="1.10.287.950">
    <property type="entry name" value="Methyl-accepting chemotaxis protein"/>
    <property type="match status" value="2"/>
</dbReference>
<evidence type="ECO:0000256" key="6">
    <source>
        <dbReference type="SAM" id="Phobius"/>
    </source>
</evidence>
<reference evidence="8 9" key="1">
    <citation type="submission" date="2016-10" db="EMBL/GenBank/DDBJ databases">
        <authorList>
            <person name="de Groot N.N."/>
        </authorList>
    </citation>
    <scope>NUCLEOTIDE SEQUENCE [LARGE SCALE GENOMIC DNA]</scope>
    <source>
        <strain evidence="8 9">DSM 43357</strain>
    </source>
</reference>
<dbReference type="RefSeq" id="WP_091103997.1">
    <property type="nucleotide sequence ID" value="NZ_FOBF01000017.1"/>
</dbReference>
<feature type="transmembrane region" description="Helical" evidence="6">
    <location>
        <begin position="625"/>
        <end position="650"/>
    </location>
</feature>
<evidence type="ECO:0000259" key="7">
    <source>
        <dbReference type="Pfam" id="PF12698"/>
    </source>
</evidence>
<feature type="transmembrane region" description="Helical" evidence="6">
    <location>
        <begin position="12"/>
        <end position="33"/>
    </location>
</feature>
<feature type="compositionally biased region" description="Low complexity" evidence="5">
    <location>
        <begin position="356"/>
        <end position="365"/>
    </location>
</feature>
<evidence type="ECO:0000256" key="4">
    <source>
        <dbReference type="ARBA" id="ARBA00023136"/>
    </source>
</evidence>
<dbReference type="Pfam" id="PF12698">
    <property type="entry name" value="ABC2_membrane_3"/>
    <property type="match status" value="1"/>
</dbReference>
<sequence>MRGMLRSRLTRAALAAVVVLPLLYAGLYLWSFWDPQGHLDRVPVALVVEDRPATVNGKTLRAGQDLAAELRERDVFAWHDATAREAADGVADGGYYLSLTIPADFSARLASPSNDATTPTPAQLGLRVDTGRSYIMGSISDAVFNEVRAAAERTAVRDYFDRVFVSIGDIHDKTVEAADGAGKLHEGTVKAGNGVEQLDKGLGSAESGARQLSSGLDTAGSAVGRLQSGSAQVTGGITKAQQAIGQLRDGLGKLAAGTSQLKDGATQASQQVHAQTRTVNQLADTYVPVLDEWGPKVADAANAVAEAADQVAGAPDSGITARAASSSREAASQARAALDRLGEDADPEVRSLLRSAAESAGQAADQAERLQGGTGAGGGSDLKAKARELAASARRIAAVAPQLGGKVDQVRDQVNALDKGLAKLAKGAAAVDAGVGKASDGVDRVYDGATKLRNGSQQVTNGLGQLGGGIVKLSDGADRLSSGVDRLHDGAGQVDKGMDKLAKGSKDLASGLNDGADQIPDYDKAQRDARAGVMSDPVRLDKAVSNEVPNYGTGFAPFFLPLSLWVGAMIAYMVLKPLNPRRLAGTTGALRIALAGWVPAVALGAAQVGVLAVVLRFALGLEAAHWAGVCGLLLLAAAAFLAVVQAVNALLGPPGRVVALALLMLQLTSAAGTYPIETSPGFFQTISPWLPMSWVVAALRRLISGGDMTVVWQACGVLSAFLILGLALTTLAVERSRTWTVKRLHPELSL</sequence>
<dbReference type="GO" id="GO:0016020">
    <property type="term" value="C:membrane"/>
    <property type="evidence" value="ECO:0007669"/>
    <property type="project" value="UniProtKB-SubCell"/>
</dbReference>
<evidence type="ECO:0000256" key="1">
    <source>
        <dbReference type="ARBA" id="ARBA00004141"/>
    </source>
</evidence>
<proteinExistence type="predicted"/>
<evidence type="ECO:0000313" key="9">
    <source>
        <dbReference type="Proteomes" id="UP000198953"/>
    </source>
</evidence>
<dbReference type="NCBIfam" id="TIGR03061">
    <property type="entry name" value="pip_yhgE_Nterm"/>
    <property type="match status" value="1"/>
</dbReference>
<dbReference type="NCBIfam" id="TIGR03057">
    <property type="entry name" value="xxxLxxG_by_4"/>
    <property type="match status" value="2"/>
</dbReference>
<feature type="region of interest" description="Disordered" evidence="5">
    <location>
        <begin position="356"/>
        <end position="381"/>
    </location>
</feature>
<dbReference type="STRING" id="46177.SAMN05660976_05991"/>
<feature type="transmembrane region" description="Helical" evidence="6">
    <location>
        <begin position="657"/>
        <end position="676"/>
    </location>
</feature>
<keyword evidence="9" id="KW-1185">Reference proteome</keyword>
<dbReference type="InterPro" id="IPR023908">
    <property type="entry name" value="xxxLxxG_rpt"/>
</dbReference>
<dbReference type="Proteomes" id="UP000198953">
    <property type="component" value="Unassembled WGS sequence"/>
</dbReference>
<keyword evidence="3 6" id="KW-1133">Transmembrane helix</keyword>
<dbReference type="InterPro" id="IPR051328">
    <property type="entry name" value="T7SS_ABC-Transporter"/>
</dbReference>
<dbReference type="GO" id="GO:0140359">
    <property type="term" value="F:ABC-type transporter activity"/>
    <property type="evidence" value="ECO:0007669"/>
    <property type="project" value="InterPro"/>
</dbReference>
<keyword evidence="2 6" id="KW-0812">Transmembrane</keyword>
<comment type="subcellular location">
    <subcellularLocation>
        <location evidence="1">Membrane</location>
        <topology evidence="1">Multi-pass membrane protein</topology>
    </subcellularLocation>
</comment>
<dbReference type="NCBIfam" id="TIGR03062">
    <property type="entry name" value="pip_yhgE_Cterm"/>
    <property type="match status" value="1"/>
</dbReference>
<feature type="domain" description="ABC-2 type transporter transmembrane" evidence="7">
    <location>
        <begin position="531"/>
        <end position="730"/>
    </location>
</feature>
<dbReference type="PANTHER" id="PTHR43077">
    <property type="entry name" value="TRANSPORT PERMEASE YVFS-RELATED"/>
    <property type="match status" value="1"/>
</dbReference>
<evidence type="ECO:0000313" key="8">
    <source>
        <dbReference type="EMBL" id="SEM76892.1"/>
    </source>
</evidence>